<dbReference type="GO" id="GO:0016791">
    <property type="term" value="F:phosphatase activity"/>
    <property type="evidence" value="ECO:0007669"/>
    <property type="project" value="TreeGrafter"/>
</dbReference>
<dbReference type="SMART" id="SM00065">
    <property type="entry name" value="GAF"/>
    <property type="match status" value="1"/>
</dbReference>
<dbReference type="InterPro" id="IPR003018">
    <property type="entry name" value="GAF"/>
</dbReference>
<dbReference type="InterPro" id="IPR001789">
    <property type="entry name" value="Sig_transdc_resp-reg_receiver"/>
</dbReference>
<name>X0WEY4_9ZZZZ</name>
<dbReference type="Gene3D" id="3.40.50.2300">
    <property type="match status" value="1"/>
</dbReference>
<keyword evidence="1" id="KW-0808">Transferase</keyword>
<proteinExistence type="predicted"/>
<keyword evidence="2" id="KW-0418">Kinase</keyword>
<feature type="domain" description="Response regulatory" evidence="4">
    <location>
        <begin position="1"/>
        <end position="59"/>
    </location>
</feature>
<dbReference type="SUPFAM" id="SSF55781">
    <property type="entry name" value="GAF domain-like"/>
    <property type="match status" value="1"/>
</dbReference>
<dbReference type="AlphaFoldDB" id="X0WEY4"/>
<dbReference type="InterPro" id="IPR011006">
    <property type="entry name" value="CheY-like_superfamily"/>
</dbReference>
<dbReference type="GO" id="GO:0016301">
    <property type="term" value="F:kinase activity"/>
    <property type="evidence" value="ECO:0007669"/>
    <property type="project" value="UniProtKB-KW"/>
</dbReference>
<dbReference type="GO" id="GO:0000160">
    <property type="term" value="P:phosphorelay signal transduction system"/>
    <property type="evidence" value="ECO:0007669"/>
    <property type="project" value="InterPro"/>
</dbReference>
<dbReference type="PANTHER" id="PTHR43156:SF2">
    <property type="entry name" value="STAGE II SPORULATION PROTEIN E"/>
    <property type="match status" value="1"/>
</dbReference>
<dbReference type="InterPro" id="IPR029016">
    <property type="entry name" value="GAF-like_dom_sf"/>
</dbReference>
<accession>X0WEY4</accession>
<feature type="non-terminal residue" evidence="5">
    <location>
        <position position="1"/>
    </location>
</feature>
<keyword evidence="3" id="KW-0378">Hydrolase</keyword>
<dbReference type="PROSITE" id="PS50110">
    <property type="entry name" value="RESPONSE_REGULATORY"/>
    <property type="match status" value="1"/>
</dbReference>
<dbReference type="Pfam" id="PF00072">
    <property type="entry name" value="Response_reg"/>
    <property type="match status" value="1"/>
</dbReference>
<evidence type="ECO:0000256" key="1">
    <source>
        <dbReference type="ARBA" id="ARBA00022679"/>
    </source>
</evidence>
<evidence type="ECO:0000313" key="5">
    <source>
        <dbReference type="EMBL" id="GAG21762.1"/>
    </source>
</evidence>
<dbReference type="EMBL" id="BARS01031759">
    <property type="protein sequence ID" value="GAG21762.1"/>
    <property type="molecule type" value="Genomic_DNA"/>
</dbReference>
<dbReference type="InterPro" id="IPR052016">
    <property type="entry name" value="Bact_Sigma-Reg"/>
</dbReference>
<dbReference type="Gene3D" id="3.30.450.40">
    <property type="match status" value="1"/>
</dbReference>
<evidence type="ECO:0000256" key="2">
    <source>
        <dbReference type="ARBA" id="ARBA00022777"/>
    </source>
</evidence>
<dbReference type="Pfam" id="PF13185">
    <property type="entry name" value="GAF_2"/>
    <property type="match status" value="1"/>
</dbReference>
<dbReference type="SUPFAM" id="SSF52172">
    <property type="entry name" value="CheY-like"/>
    <property type="match status" value="1"/>
</dbReference>
<evidence type="ECO:0000256" key="3">
    <source>
        <dbReference type="ARBA" id="ARBA00022801"/>
    </source>
</evidence>
<evidence type="ECO:0000259" key="4">
    <source>
        <dbReference type="PROSITE" id="PS50110"/>
    </source>
</evidence>
<reference evidence="5" key="1">
    <citation type="journal article" date="2014" name="Front. Microbiol.">
        <title>High frequency of phylogenetically diverse reductive dehalogenase-homologous genes in deep subseafloor sedimentary metagenomes.</title>
        <authorList>
            <person name="Kawai M."/>
            <person name="Futagami T."/>
            <person name="Toyoda A."/>
            <person name="Takaki Y."/>
            <person name="Nishi S."/>
            <person name="Hori S."/>
            <person name="Arai W."/>
            <person name="Tsubouchi T."/>
            <person name="Morono Y."/>
            <person name="Uchiyama I."/>
            <person name="Ito T."/>
            <person name="Fujiyama A."/>
            <person name="Inagaki F."/>
            <person name="Takami H."/>
        </authorList>
    </citation>
    <scope>NUCLEOTIDE SEQUENCE</scope>
    <source>
        <strain evidence="5">Expedition CK06-06</strain>
    </source>
</reference>
<dbReference type="PANTHER" id="PTHR43156">
    <property type="entry name" value="STAGE II SPORULATION PROTEIN E-RELATED"/>
    <property type="match status" value="1"/>
</dbReference>
<gene>
    <name evidence="5" type="ORF">S01H1_49376</name>
</gene>
<sequence>PWIELLKEVKALDSDVAVVMVTVIDDHPVAVAAMRLGADDYILKPFDLEEVAISVQKALDKRRLILENREYQRGLERQVAERTREIGRLLEETRRRLRESEALFRVSQAFASVLDLDELLQVIIDSAVETIDPAEGGVIHILNAVSGELQPKAASGKALGALRERKMRVGEGIAGYALEQGKAINVGDVNAEPRFLGLNGNGDLKSLLVVPLILSQRRIGILNVDSERVGAFNEDDERLLMTLGTQAAIAIENARLYEEVR</sequence>
<comment type="caution">
    <text evidence="5">The sequence shown here is derived from an EMBL/GenBank/DDBJ whole genome shotgun (WGS) entry which is preliminary data.</text>
</comment>
<protein>
    <recommendedName>
        <fullName evidence="4">Response regulatory domain-containing protein</fullName>
    </recommendedName>
</protein>
<feature type="non-terminal residue" evidence="5">
    <location>
        <position position="261"/>
    </location>
</feature>
<organism evidence="5">
    <name type="scientific">marine sediment metagenome</name>
    <dbReference type="NCBI Taxonomy" id="412755"/>
    <lineage>
        <taxon>unclassified sequences</taxon>
        <taxon>metagenomes</taxon>
        <taxon>ecological metagenomes</taxon>
    </lineage>
</organism>